<dbReference type="Ensembl" id="ENSCUST00005005897.1">
    <property type="protein sequence ID" value="ENSCUSP00005005673.1"/>
    <property type="gene ID" value="ENSCUSG00005003301.1"/>
</dbReference>
<dbReference type="InterPro" id="IPR015403">
    <property type="entry name" value="Mon2/Sec7/BIG1-like_HDS"/>
</dbReference>
<dbReference type="Pfam" id="PF20252">
    <property type="entry name" value="BIG2_C"/>
    <property type="match status" value="1"/>
</dbReference>
<evidence type="ECO:0000256" key="1">
    <source>
        <dbReference type="SAM" id="MobiDB-lite"/>
    </source>
</evidence>
<reference evidence="3" key="1">
    <citation type="submission" date="2020-10" db="EMBL/GenBank/DDBJ databases">
        <title>Catharus ustulatus (Swainson's thrush) genome, bCatUst1, primary haplotype v2.</title>
        <authorList>
            <person name="Delmore K."/>
            <person name="Vafadar M."/>
            <person name="Formenti G."/>
            <person name="Chow W."/>
            <person name="Pelan S."/>
            <person name="Howe K."/>
            <person name="Rhie A."/>
            <person name="Mountcastle J."/>
            <person name="Haase B."/>
            <person name="Fedrigo O."/>
            <person name="Jarvis E.D."/>
        </authorList>
    </citation>
    <scope>NUCLEOTIDE SEQUENCE [LARGE SCALE GENOMIC DNA]</scope>
</reference>
<gene>
    <name evidence="3" type="primary">ARFGEF3</name>
</gene>
<dbReference type="PANTHER" id="PTHR10663:SF344">
    <property type="entry name" value="BREFELDIN A-INHIBITED GUANINE NUCLEOTIDE-EXCHANGE PROTEIN 3"/>
    <property type="match status" value="1"/>
</dbReference>
<reference evidence="3" key="3">
    <citation type="submission" date="2025-09" db="UniProtKB">
        <authorList>
            <consortium name="Ensembl"/>
        </authorList>
    </citation>
    <scope>IDENTIFICATION</scope>
</reference>
<feature type="region of interest" description="Disordered" evidence="1">
    <location>
        <begin position="791"/>
        <end position="823"/>
    </location>
</feature>
<feature type="region of interest" description="Disordered" evidence="1">
    <location>
        <begin position="1600"/>
        <end position="1630"/>
    </location>
</feature>
<dbReference type="PANTHER" id="PTHR10663">
    <property type="entry name" value="GUANYL-NUCLEOTIDE EXCHANGE FACTOR"/>
    <property type="match status" value="1"/>
</dbReference>
<dbReference type="GO" id="GO:0032012">
    <property type="term" value="P:regulation of ARF protein signal transduction"/>
    <property type="evidence" value="ECO:0007669"/>
    <property type="project" value="InterPro"/>
</dbReference>
<feature type="region of interest" description="Disordered" evidence="1">
    <location>
        <begin position="1697"/>
        <end position="1759"/>
    </location>
</feature>
<proteinExistence type="predicted"/>
<feature type="region of interest" description="Disordered" evidence="1">
    <location>
        <begin position="365"/>
        <end position="398"/>
    </location>
</feature>
<feature type="compositionally biased region" description="Basic and acidic residues" evidence="1">
    <location>
        <begin position="1712"/>
        <end position="1725"/>
    </location>
</feature>
<dbReference type="InterPro" id="IPR016024">
    <property type="entry name" value="ARM-type_fold"/>
</dbReference>
<reference evidence="3" key="2">
    <citation type="submission" date="2025-08" db="UniProtKB">
        <authorList>
            <consortium name="Ensembl"/>
        </authorList>
    </citation>
    <scope>IDENTIFICATION</scope>
</reference>
<dbReference type="Pfam" id="PF09324">
    <property type="entry name" value="Sec7-like_HDS"/>
    <property type="match status" value="1"/>
</dbReference>
<feature type="compositionally biased region" description="Polar residues" evidence="1">
    <location>
        <begin position="814"/>
        <end position="823"/>
    </location>
</feature>
<evidence type="ECO:0000313" key="4">
    <source>
        <dbReference type="Proteomes" id="UP000694563"/>
    </source>
</evidence>
<feature type="compositionally biased region" description="Basic and acidic residues" evidence="1">
    <location>
        <begin position="1748"/>
        <end position="1759"/>
    </location>
</feature>
<keyword evidence="4" id="KW-1185">Reference proteome</keyword>
<accession>A0A8C3TXE1</accession>
<name>A0A8C3TXE1_CATUS</name>
<dbReference type="InterPro" id="IPR046455">
    <property type="entry name" value="Sec7/BIG1-like_C"/>
</dbReference>
<dbReference type="GO" id="GO:0005085">
    <property type="term" value="F:guanyl-nucleotide exchange factor activity"/>
    <property type="evidence" value="ECO:0007669"/>
    <property type="project" value="InterPro"/>
</dbReference>
<dbReference type="Proteomes" id="UP000694563">
    <property type="component" value="Chromosome 3"/>
</dbReference>
<organism evidence="3 4">
    <name type="scientific">Catharus ustulatus</name>
    <name type="common">Russet-backed thrush</name>
    <name type="synonym">Hylocichla ustulatus</name>
    <dbReference type="NCBI Taxonomy" id="91951"/>
    <lineage>
        <taxon>Eukaryota</taxon>
        <taxon>Metazoa</taxon>
        <taxon>Chordata</taxon>
        <taxon>Craniata</taxon>
        <taxon>Vertebrata</taxon>
        <taxon>Euteleostomi</taxon>
        <taxon>Archelosauria</taxon>
        <taxon>Archosauria</taxon>
        <taxon>Dinosauria</taxon>
        <taxon>Saurischia</taxon>
        <taxon>Theropoda</taxon>
        <taxon>Coelurosauria</taxon>
        <taxon>Aves</taxon>
        <taxon>Neognathae</taxon>
        <taxon>Neoaves</taxon>
        <taxon>Telluraves</taxon>
        <taxon>Australaves</taxon>
        <taxon>Passeriformes</taxon>
        <taxon>Turdidae</taxon>
        <taxon>Catharus</taxon>
    </lineage>
</organism>
<feature type="compositionally biased region" description="Polar residues" evidence="1">
    <location>
        <begin position="259"/>
        <end position="286"/>
    </location>
</feature>
<protein>
    <submittedName>
        <fullName evidence="3">ARFGEF family member 3</fullName>
    </submittedName>
</protein>
<sequence>VLLEAGFLSQLCPALIVILGNPIHDKTITSAHSSICLETDSPSSGISDHGRGSGCSSTAPALSGPVARTIYYIAAELVRLVGSVESMKPVLQSLYHRILLYPPPQHRVEAIKIMKEILGSPRQLCDLAGPCSSESESKKRSISKRKSHLDLLKLIMDGMTEACIKGGIEACFASVSCVFALLGALDELSQGRGLSEEQIQLLLQRVEELKDGTETSRDSMEINDADFRWQRRILSSENPAWESGNEKSPDISISVTTDTGQTTLEGDMGQTTPEDNPENQKNSMPSSAGHESKEIHYREPESETIDQPDVVQRSHTIVYPDITNFLSVDCKTRSYGSRYSESNFSVDDQDLSRTEFDSCDQYSMAAEKDSGRSDVSDIGSDNCSLADEEQTPRDCPGHRSLRTAALSLKLLKSQEADQHSARLFIQSLEALLPRLIALPSIEEVDGALQSFSSTFCSGMMHSPGFEGNLNFNFQTLMNADSLYVVSHYTLLLNLKLANSDYYRKKPAQAPVLLKEFMKQIQSSGVLMVFSQAWVEEVYHQVLERNMLAEAGYWGSPEEHSLPLISMLTDIDGLGSSAIGGQLMASASAQSPLSQNRKTDDSVLAGIAFARYILIGCWKNLIDTLSTPLTGRMAGSSKGLAFILGAEGAKEQNQKEKDSICVSLDGLRRAARLSCALGVAANCASALAQMSAASCVQEEKEEKEIQEPSDAIAQGNYIIKLPTSSYIACKAATGKYFATHSGISLCCFAVSCFGVFINFSLLLCVLRVCEYISTLEHTHFSDGAAQPSLTITQSQQAPGGSHPDSEPGEAPQALTPEQETTLSSHPVIQPVSIQDLIKDSSKGRAFDFRGGSLLCGTSAAKAVLTLSTQADRLFEDAADKLNLTALAGFLYQLKKASQAQLFHSVTDTVDYSLAMPGEVKSTQDRRSALHLFRLGDAMLRIVRSKSRPLLHLMRCWSLVAPHLVEAACHKERHVSQKAVSFIHDILTEVLMDWNEPSHFHFNEALFRPFERIMQLELCDEDVQDQVITSIGELVEMCSTQIQSGWRPLFSALETVHSSSKSEVKEYLVGEYSMGKRQAPVFDVFEAFLNTDNIQVFANAATSYIMCLMKFVKGLGEVDCKEMGDCVPGSGSASTDLCLPALDYLRRCSQLLSKIYKMPLKPIFLSGRLVNLPRRAQEQSASSEDGIECILSDFDDDTGLINVWIILLEELTTAISNCPRQHQPPTLDLLFELLRDVAKTPGPGFGIYAVVHLLLPTMSLWLHRSHGDHSYWDVASSNFKHAIGLSSELVVEHIQNFIHSDIGYENMINTMLKDLFKLLVACVAEPTEIISRVGCSCIRYVLVTAGPVFTEEMWRLACCALQDAFSATLEPVKNLLGYFHSGAESFSGDACEVKVAAPSLSPSAEAEYWRIRAMAQQVFMLETQCSPKTPSNKEGFEHAQSCVLIIDLPPDKKPNGHNQRSIPFRTIVVSLLSHQVLLQNLYDILLEEFVKGPSNLEEKMAIQVPENKLAGFLRYISMQNLAVIFDLLLDSYRTAREFDTRPGLKCLLKKVSGISGAANLYRQSAMSFNIYFHALVCAILTNQENITAEQVKKILFEDDERSTDSSQQCSSEDEDIFEETAQVSPPRGKEKRQWRARIPSLSVQPVSNADWGWLIKRLHKLCMELCNNYIQMHLDLENNVEEPPVFKGDSFFILPSFHSETSTPSTGGLSGKDTPSEDDRSQIRDQLGDSLTPRGGSGEILLLPPPLSPKPEKKEQTKKKEWWESAGNKIYTIATDKTISKFMTEYKKRKQQQAMTSFTKEVKVEKKGELLGSRGPDSPVLQRPQHLLDQGQMRHSFSAGPEILRQEKRPRSGSTVSSLNISIRDAEAQIQAWTNMVLTVLNQIQALPDQTFTALQPAVFPCISQLTCHVTDIRVRQAVREWLGRVGRVYDIII</sequence>
<feature type="domain" description="SEC7" evidence="2">
    <location>
        <begin position="334"/>
        <end position="546"/>
    </location>
</feature>
<feature type="region of interest" description="Disordered" evidence="1">
    <location>
        <begin position="259"/>
        <end position="312"/>
    </location>
</feature>
<feature type="compositionally biased region" description="Basic and acidic residues" evidence="1">
    <location>
        <begin position="290"/>
        <end position="301"/>
    </location>
</feature>
<dbReference type="InterPro" id="IPR000904">
    <property type="entry name" value="Sec7_dom"/>
</dbReference>
<evidence type="ECO:0000313" key="3">
    <source>
        <dbReference type="Ensembl" id="ENSCUSP00005005673.1"/>
    </source>
</evidence>
<dbReference type="SUPFAM" id="SSF48371">
    <property type="entry name" value="ARM repeat"/>
    <property type="match status" value="1"/>
</dbReference>
<dbReference type="SMART" id="SM00222">
    <property type="entry name" value="Sec7"/>
    <property type="match status" value="1"/>
</dbReference>
<evidence type="ECO:0000259" key="2">
    <source>
        <dbReference type="SMART" id="SM00222"/>
    </source>
</evidence>
<feature type="compositionally biased region" description="Basic and acidic residues" evidence="1">
    <location>
        <begin position="366"/>
        <end position="375"/>
    </location>
</feature>